<dbReference type="InterPro" id="IPR043502">
    <property type="entry name" value="DNA/RNA_pol_sf"/>
</dbReference>
<protein>
    <recommendedName>
        <fullName evidence="3">UmuC domain-containing protein</fullName>
    </recommendedName>
</protein>
<dbReference type="CDD" id="cd03468">
    <property type="entry name" value="PolY_like"/>
    <property type="match status" value="1"/>
</dbReference>
<evidence type="ECO:0000313" key="4">
    <source>
        <dbReference type="EMBL" id="GEN79127.1"/>
    </source>
</evidence>
<evidence type="ECO:0000313" key="5">
    <source>
        <dbReference type="Proteomes" id="UP000321484"/>
    </source>
</evidence>
<dbReference type="InterPro" id="IPR001126">
    <property type="entry name" value="UmuC"/>
</dbReference>
<dbReference type="OrthoDB" id="5244088at2"/>
<dbReference type="GO" id="GO:0006281">
    <property type="term" value="P:DNA repair"/>
    <property type="evidence" value="ECO:0007669"/>
    <property type="project" value="InterPro"/>
</dbReference>
<dbReference type="SUPFAM" id="SSF56672">
    <property type="entry name" value="DNA/RNA polymerases"/>
    <property type="match status" value="1"/>
</dbReference>
<dbReference type="EMBL" id="BJYK01000001">
    <property type="protein sequence ID" value="GEN79127.1"/>
    <property type="molecule type" value="Genomic_DNA"/>
</dbReference>
<comment type="caution">
    <text evidence="4">The sequence shown here is derived from an EMBL/GenBank/DDBJ whole genome shotgun (WGS) entry which is preliminary data.</text>
</comment>
<dbReference type="PANTHER" id="PTHR35369">
    <property type="entry name" value="BLR3025 PROTEIN-RELATED"/>
    <property type="match status" value="1"/>
</dbReference>
<sequence>MTLVDDATAAVRAGGPRGGRADGAPPRTAALWVPDWPVLAAMTAAEVPAHVPAAVHDGRRVVAVSALARAAGVRRGMRRRHAQEAFPGLVLLDADPGRDVSAFEPVAVAAETVVSGIEVVRPGLVLLPARGAGRYHGSEETLAGELVDAVARLAGYEARVGMADGVGAAVLAARADLIVPPGGTAAFLAPLGIGELVHVAAGEPGAVAELVDLLGRLGLRTLGDLARLPRADVETRFGVLGRWAHRVAAGDDDRPAALRRLEPDVAVERDLDPPVDRIEATAFAARLLAEALHSRMVERGVSCGRLRITARTEDGQELIRAWRTDAALGGLGVGRMTDRVRWQLEGWLTGHALARPGAGGDPAPAPIVRLALCAEEVAPAGAEQGRLWGEASGGDLRAHRAVHRIQGLLGTDAVLGAAVQGGREIRDRVRLTPWGEDPPAARPTAAPWPGHLPPPAPATILATPQLVQVCDADGRRVEVDARGEVSGEPAVVWWPPADGVEREAAVTGWAGPWPIVQRWWTPEGNRRAYVQATLDDGQAVLLALRDGVWTIEALYD</sequence>
<gene>
    <name evidence="4" type="ORF">AFE02nite_08610</name>
</gene>
<evidence type="ECO:0000259" key="3">
    <source>
        <dbReference type="Pfam" id="PF00817"/>
    </source>
</evidence>
<dbReference type="Gene3D" id="3.40.1170.60">
    <property type="match status" value="1"/>
</dbReference>
<evidence type="ECO:0000256" key="2">
    <source>
        <dbReference type="SAM" id="MobiDB-lite"/>
    </source>
</evidence>
<dbReference type="AlphaFoldDB" id="A0A511YVB6"/>
<dbReference type="Gene3D" id="1.10.150.20">
    <property type="entry name" value="5' to 3' exonuclease, C-terminal subdomain"/>
    <property type="match status" value="1"/>
</dbReference>
<dbReference type="RefSeq" id="WP_146819121.1">
    <property type="nucleotide sequence ID" value="NZ_BJYK01000001.1"/>
</dbReference>
<dbReference type="InterPro" id="IPR050356">
    <property type="entry name" value="SulA_CellDiv_inhibitor"/>
</dbReference>
<feature type="domain" description="UmuC" evidence="3">
    <location>
        <begin position="50"/>
        <end position="173"/>
    </location>
</feature>
<dbReference type="Proteomes" id="UP000321484">
    <property type="component" value="Unassembled WGS sequence"/>
</dbReference>
<reference evidence="4 5" key="1">
    <citation type="submission" date="2019-07" db="EMBL/GenBank/DDBJ databases">
        <title>Whole genome shotgun sequence of Actinotalea fermentans NBRC 105374.</title>
        <authorList>
            <person name="Hosoyama A."/>
            <person name="Uohara A."/>
            <person name="Ohji S."/>
            <person name="Ichikawa N."/>
        </authorList>
    </citation>
    <scope>NUCLEOTIDE SEQUENCE [LARGE SCALE GENOMIC DNA]</scope>
    <source>
        <strain evidence="4 5">NBRC 105374</strain>
    </source>
</reference>
<proteinExistence type="predicted"/>
<organism evidence="4 5">
    <name type="scientific">Actinotalea fermentans</name>
    <dbReference type="NCBI Taxonomy" id="43671"/>
    <lineage>
        <taxon>Bacteria</taxon>
        <taxon>Bacillati</taxon>
        <taxon>Actinomycetota</taxon>
        <taxon>Actinomycetes</taxon>
        <taxon>Micrococcales</taxon>
        <taxon>Cellulomonadaceae</taxon>
        <taxon>Actinotalea</taxon>
    </lineage>
</organism>
<keyword evidence="5" id="KW-1185">Reference proteome</keyword>
<evidence type="ECO:0000256" key="1">
    <source>
        <dbReference type="ARBA" id="ARBA00022763"/>
    </source>
</evidence>
<dbReference type="PANTHER" id="PTHR35369:SF2">
    <property type="entry name" value="BLR3025 PROTEIN"/>
    <property type="match status" value="1"/>
</dbReference>
<dbReference type="Pfam" id="PF00817">
    <property type="entry name" value="IMS"/>
    <property type="match status" value="1"/>
</dbReference>
<keyword evidence="1" id="KW-0227">DNA damage</keyword>
<feature type="region of interest" description="Disordered" evidence="2">
    <location>
        <begin position="1"/>
        <end position="26"/>
    </location>
</feature>
<name>A0A511YVB6_9CELL</name>
<accession>A0A511YVB6</accession>